<comment type="subcellular location">
    <subcellularLocation>
        <location evidence="1 7">Cell membrane</location>
        <topology evidence="1 7">Multi-pass membrane protein</topology>
    </subcellularLocation>
</comment>
<reference evidence="10" key="1">
    <citation type="journal article" date="2019" name="Int. J. Syst. Evol. Microbiol.">
        <title>The Global Catalogue of Microorganisms (GCM) 10K type strain sequencing project: providing services to taxonomists for standard genome sequencing and annotation.</title>
        <authorList>
            <consortium name="The Broad Institute Genomics Platform"/>
            <consortium name="The Broad Institute Genome Sequencing Center for Infectious Disease"/>
            <person name="Wu L."/>
            <person name="Ma J."/>
        </authorList>
    </citation>
    <scope>NUCLEOTIDE SEQUENCE [LARGE SCALE GENOMIC DNA]</scope>
    <source>
        <strain evidence="10">NBRC 108565</strain>
    </source>
</reference>
<dbReference type="PANTHER" id="PTHR43227">
    <property type="entry name" value="BLL4140 PROTEIN"/>
    <property type="match status" value="1"/>
</dbReference>
<keyword evidence="4 7" id="KW-0812">Transmembrane</keyword>
<evidence type="ECO:0000256" key="6">
    <source>
        <dbReference type="ARBA" id="ARBA00023136"/>
    </source>
</evidence>
<feature type="transmembrane region" description="Helical" evidence="7">
    <location>
        <begin position="93"/>
        <end position="116"/>
    </location>
</feature>
<feature type="transmembrane region" description="Helical" evidence="7">
    <location>
        <begin position="128"/>
        <end position="150"/>
    </location>
</feature>
<evidence type="ECO:0000256" key="7">
    <source>
        <dbReference type="RuleBase" id="RU363032"/>
    </source>
</evidence>
<feature type="transmembrane region" description="Helical" evidence="7">
    <location>
        <begin position="175"/>
        <end position="200"/>
    </location>
</feature>
<comment type="similarity">
    <text evidence="7">Belongs to the binding-protein-dependent transport system permease family.</text>
</comment>
<evidence type="ECO:0000256" key="1">
    <source>
        <dbReference type="ARBA" id="ARBA00004651"/>
    </source>
</evidence>
<proteinExistence type="inferred from homology"/>
<evidence type="ECO:0000259" key="8">
    <source>
        <dbReference type="PROSITE" id="PS50928"/>
    </source>
</evidence>
<dbReference type="Proteomes" id="UP001321475">
    <property type="component" value="Chromosome"/>
</dbReference>
<dbReference type="Gene3D" id="1.10.3720.10">
    <property type="entry name" value="MetI-like"/>
    <property type="match status" value="1"/>
</dbReference>
<feature type="transmembrane region" description="Helical" evidence="7">
    <location>
        <begin position="23"/>
        <end position="46"/>
    </location>
</feature>
<keyword evidence="3" id="KW-1003">Cell membrane</keyword>
<evidence type="ECO:0000256" key="3">
    <source>
        <dbReference type="ARBA" id="ARBA00022475"/>
    </source>
</evidence>
<evidence type="ECO:0000313" key="9">
    <source>
        <dbReference type="EMBL" id="BDZ41425.1"/>
    </source>
</evidence>
<dbReference type="PANTHER" id="PTHR43227:SF8">
    <property type="entry name" value="DIACETYLCHITOBIOSE UPTAKE SYSTEM PERMEASE PROTEIN DASB"/>
    <property type="match status" value="1"/>
</dbReference>
<evidence type="ECO:0000313" key="10">
    <source>
        <dbReference type="Proteomes" id="UP001321475"/>
    </source>
</evidence>
<feature type="transmembrane region" description="Helical" evidence="7">
    <location>
        <begin position="282"/>
        <end position="307"/>
    </location>
</feature>
<protein>
    <submittedName>
        <fullName evidence="9">ABC transporter permease</fullName>
    </submittedName>
</protein>
<keyword evidence="5 7" id="KW-1133">Transmembrane helix</keyword>
<accession>A0ABM8G015</accession>
<organism evidence="9 10">
    <name type="scientific">Paraoerskovia sediminicola</name>
    <dbReference type="NCBI Taxonomy" id="1138587"/>
    <lineage>
        <taxon>Bacteria</taxon>
        <taxon>Bacillati</taxon>
        <taxon>Actinomycetota</taxon>
        <taxon>Actinomycetes</taxon>
        <taxon>Micrococcales</taxon>
        <taxon>Cellulomonadaceae</taxon>
        <taxon>Paraoerskovia</taxon>
    </lineage>
</organism>
<evidence type="ECO:0000256" key="5">
    <source>
        <dbReference type="ARBA" id="ARBA00022989"/>
    </source>
</evidence>
<dbReference type="RefSeq" id="WP_286218579.1">
    <property type="nucleotide sequence ID" value="NZ_AP027729.1"/>
</dbReference>
<dbReference type="PROSITE" id="PS50928">
    <property type="entry name" value="ABC_TM1"/>
    <property type="match status" value="1"/>
</dbReference>
<dbReference type="InterPro" id="IPR000515">
    <property type="entry name" value="MetI-like"/>
</dbReference>
<dbReference type="SUPFAM" id="SSF161098">
    <property type="entry name" value="MetI-like"/>
    <property type="match status" value="1"/>
</dbReference>
<dbReference type="InterPro" id="IPR035906">
    <property type="entry name" value="MetI-like_sf"/>
</dbReference>
<dbReference type="Pfam" id="PF00528">
    <property type="entry name" value="BPD_transp_1"/>
    <property type="match status" value="1"/>
</dbReference>
<evidence type="ECO:0000256" key="4">
    <source>
        <dbReference type="ARBA" id="ARBA00022692"/>
    </source>
</evidence>
<dbReference type="InterPro" id="IPR050809">
    <property type="entry name" value="UgpAE/MalFG_permease"/>
</dbReference>
<dbReference type="CDD" id="cd06261">
    <property type="entry name" value="TM_PBP2"/>
    <property type="match status" value="1"/>
</dbReference>
<name>A0ABM8G015_9CELL</name>
<evidence type="ECO:0000256" key="2">
    <source>
        <dbReference type="ARBA" id="ARBA00022448"/>
    </source>
</evidence>
<dbReference type="EMBL" id="AP027729">
    <property type="protein sequence ID" value="BDZ41425.1"/>
    <property type="molecule type" value="Genomic_DNA"/>
</dbReference>
<gene>
    <name evidence="9" type="ORF">GCM10025865_07240</name>
</gene>
<keyword evidence="6 7" id="KW-0472">Membrane</keyword>
<feature type="domain" description="ABC transmembrane type-1" evidence="8">
    <location>
        <begin position="90"/>
        <end position="303"/>
    </location>
</feature>
<dbReference type="SUPFAM" id="SSF160964">
    <property type="entry name" value="MalF N-terminal region-like"/>
    <property type="match status" value="1"/>
</dbReference>
<keyword evidence="10" id="KW-1185">Reference proteome</keyword>
<feature type="transmembrane region" description="Helical" evidence="7">
    <location>
        <begin position="229"/>
        <end position="250"/>
    </location>
</feature>
<sequence>MTTTTSPPRTGTTRPARRTRRRLAPWAFLSPAIALFVVFLALPILYSVYMSFRTEQVSGLGLGADSRTEVWNGFSNYAQSLADPEFLASVGRVGIYGLLVVPTMLGLALLFALLLDSRRTRARGFSRISIFLPYAVPAVISSLLWGFLYLPGVSPFYYVFDQLGWDVPSLFSSDLVMFAVANIAVWGGTGFNMVVIYTALKAIPSELYEAAELDGCTQKGIALRIKIPIVVPSIIMTSVFSMIATLQVFAEPTTLKPLSNTISSTWTPLMKVYRDAFVRGDLYSAAATSVIIALATFVLSFGFLRLVQSRAFGQEK</sequence>
<keyword evidence="2 7" id="KW-0813">Transport</keyword>